<feature type="transmembrane region" description="Helical" evidence="1">
    <location>
        <begin position="7"/>
        <end position="35"/>
    </location>
</feature>
<dbReference type="Proteomes" id="UP001607221">
    <property type="component" value="Unassembled WGS sequence"/>
</dbReference>
<protein>
    <recommendedName>
        <fullName evidence="4">DUF4190 domain-containing protein</fullName>
    </recommendedName>
</protein>
<name>A0ABW7J1V7_9VIBR</name>
<feature type="transmembrane region" description="Helical" evidence="1">
    <location>
        <begin position="98"/>
        <end position="126"/>
    </location>
</feature>
<feature type="transmembrane region" description="Helical" evidence="1">
    <location>
        <begin position="55"/>
        <end position="78"/>
    </location>
</feature>
<evidence type="ECO:0000313" key="3">
    <source>
        <dbReference type="Proteomes" id="UP001607221"/>
    </source>
</evidence>
<keyword evidence="3" id="KW-1185">Reference proteome</keyword>
<evidence type="ECO:0000313" key="2">
    <source>
        <dbReference type="EMBL" id="MFH0270282.1"/>
    </source>
</evidence>
<gene>
    <name evidence="2" type="ORF">ACGRHZ_02945</name>
</gene>
<organism evidence="2 3">
    <name type="scientific">Vibrio jasicida</name>
    <dbReference type="NCBI Taxonomy" id="766224"/>
    <lineage>
        <taxon>Bacteria</taxon>
        <taxon>Pseudomonadati</taxon>
        <taxon>Pseudomonadota</taxon>
        <taxon>Gammaproteobacteria</taxon>
        <taxon>Vibrionales</taxon>
        <taxon>Vibrionaceae</taxon>
        <taxon>Vibrio</taxon>
    </lineage>
</organism>
<comment type="caution">
    <text evidence="2">The sequence shown here is derived from an EMBL/GenBank/DDBJ whole genome shotgun (WGS) entry which is preliminary data.</text>
</comment>
<dbReference type="RefSeq" id="WP_394631623.1">
    <property type="nucleotide sequence ID" value="NZ_JBIHSE010000001.1"/>
</dbReference>
<keyword evidence="1" id="KW-0812">Transmembrane</keyword>
<proteinExistence type="predicted"/>
<keyword evidence="1" id="KW-0472">Membrane</keyword>
<sequence length="127" mass="14328">MDFSWLLHIAFIAFFVSGAALFIWFVVLGAFLVFFTPKNVKQYAFNERHFSEVELAISSGFHFGSLIYGVGLIASVCFPLLGRKRGLADIRSVCGRGFIYVCVFYTTVMLLLMFTVIISMITWLSIS</sequence>
<evidence type="ECO:0000256" key="1">
    <source>
        <dbReference type="SAM" id="Phobius"/>
    </source>
</evidence>
<keyword evidence="1" id="KW-1133">Transmembrane helix</keyword>
<dbReference type="EMBL" id="JBIHSE010000001">
    <property type="protein sequence ID" value="MFH0270282.1"/>
    <property type="molecule type" value="Genomic_DNA"/>
</dbReference>
<reference evidence="2 3" key="1">
    <citation type="submission" date="2024-10" db="EMBL/GenBank/DDBJ databases">
        <authorList>
            <person name="Yibar A."/>
            <person name="Saticioglu I.B."/>
            <person name="Duman M."/>
            <person name="Ajmi N."/>
            <person name="Gurler F."/>
            <person name="Ay H."/>
            <person name="Onuk E."/>
            <person name="Guler S."/>
            <person name="Romalde J.L."/>
        </authorList>
    </citation>
    <scope>NUCLEOTIDE SEQUENCE [LARGE SCALE GENOMIC DNA]</scope>
    <source>
        <strain evidence="2 3">1-TCBS-A</strain>
    </source>
</reference>
<accession>A0ABW7J1V7</accession>
<evidence type="ECO:0008006" key="4">
    <source>
        <dbReference type="Google" id="ProtNLM"/>
    </source>
</evidence>